<gene>
    <name evidence="2" type="ORF">B0I36DRAFT_343957</name>
</gene>
<keyword evidence="3" id="KW-1185">Reference proteome</keyword>
<reference evidence="2" key="1">
    <citation type="journal article" date="2021" name="Nat. Commun.">
        <title>Genetic determinants of endophytism in the Arabidopsis root mycobiome.</title>
        <authorList>
            <person name="Mesny F."/>
            <person name="Miyauchi S."/>
            <person name="Thiergart T."/>
            <person name="Pickel B."/>
            <person name="Atanasova L."/>
            <person name="Karlsson M."/>
            <person name="Huettel B."/>
            <person name="Barry K.W."/>
            <person name="Haridas S."/>
            <person name="Chen C."/>
            <person name="Bauer D."/>
            <person name="Andreopoulos W."/>
            <person name="Pangilinan J."/>
            <person name="LaButti K."/>
            <person name="Riley R."/>
            <person name="Lipzen A."/>
            <person name="Clum A."/>
            <person name="Drula E."/>
            <person name="Henrissat B."/>
            <person name="Kohler A."/>
            <person name="Grigoriev I.V."/>
            <person name="Martin F.M."/>
            <person name="Hacquard S."/>
        </authorList>
    </citation>
    <scope>NUCLEOTIDE SEQUENCE</scope>
    <source>
        <strain evidence="2">MPI-CAGE-CH-0230</strain>
    </source>
</reference>
<dbReference type="GeneID" id="70185759"/>
<sequence>MEFSTPFLATSVVKTSSQLESAGRTVTSSTTRAGVHASALSTFMRNEPACGLRPGPRLPTTSSLGSAKTQPTDSSLSACLIVCEISLIGELRKGKSVTQVKLGFSAEPSPHYLTRTNHQLRNSQKSHTFLAQESTLEKC</sequence>
<evidence type="ECO:0000313" key="2">
    <source>
        <dbReference type="EMBL" id="KAH7040169.1"/>
    </source>
</evidence>
<organism evidence="2 3">
    <name type="scientific">Microdochium trichocladiopsis</name>
    <dbReference type="NCBI Taxonomy" id="1682393"/>
    <lineage>
        <taxon>Eukaryota</taxon>
        <taxon>Fungi</taxon>
        <taxon>Dikarya</taxon>
        <taxon>Ascomycota</taxon>
        <taxon>Pezizomycotina</taxon>
        <taxon>Sordariomycetes</taxon>
        <taxon>Xylariomycetidae</taxon>
        <taxon>Xylariales</taxon>
        <taxon>Microdochiaceae</taxon>
        <taxon>Microdochium</taxon>
    </lineage>
</organism>
<feature type="compositionally biased region" description="Polar residues" evidence="1">
    <location>
        <begin position="59"/>
        <end position="72"/>
    </location>
</feature>
<comment type="caution">
    <text evidence="2">The sequence shown here is derived from an EMBL/GenBank/DDBJ whole genome shotgun (WGS) entry which is preliminary data.</text>
</comment>
<protein>
    <submittedName>
        <fullName evidence="2">Uncharacterized protein</fullName>
    </submittedName>
</protein>
<evidence type="ECO:0000256" key="1">
    <source>
        <dbReference type="SAM" id="MobiDB-lite"/>
    </source>
</evidence>
<dbReference type="AlphaFoldDB" id="A0A9P9BZJ2"/>
<name>A0A9P9BZJ2_9PEZI</name>
<proteinExistence type="predicted"/>
<dbReference type="RefSeq" id="XP_046018224.1">
    <property type="nucleotide sequence ID" value="XM_046156213.1"/>
</dbReference>
<dbReference type="EMBL" id="JAGTJQ010000001">
    <property type="protein sequence ID" value="KAH7040169.1"/>
    <property type="molecule type" value="Genomic_DNA"/>
</dbReference>
<dbReference type="Proteomes" id="UP000756346">
    <property type="component" value="Unassembled WGS sequence"/>
</dbReference>
<feature type="region of interest" description="Disordered" evidence="1">
    <location>
        <begin position="46"/>
        <end position="72"/>
    </location>
</feature>
<evidence type="ECO:0000313" key="3">
    <source>
        <dbReference type="Proteomes" id="UP000756346"/>
    </source>
</evidence>
<accession>A0A9P9BZJ2</accession>